<dbReference type="EMBL" id="KZ451903">
    <property type="protein sequence ID" value="PKA64719.1"/>
    <property type="molecule type" value="Genomic_DNA"/>
</dbReference>
<dbReference type="PANTHER" id="PTHR47947:SF62">
    <property type="entry name" value="CYTOCHROME P450, FAMILY 81, SUBFAMILY D, POLYPEPTIDE 5"/>
    <property type="match status" value="1"/>
</dbReference>
<comment type="cofactor">
    <cofactor evidence="11">
        <name>heme</name>
        <dbReference type="ChEBI" id="CHEBI:30413"/>
    </cofactor>
</comment>
<dbReference type="Proteomes" id="UP000236161">
    <property type="component" value="Unassembled WGS sequence"/>
</dbReference>
<dbReference type="GO" id="GO:0020037">
    <property type="term" value="F:heme binding"/>
    <property type="evidence" value="ECO:0007669"/>
    <property type="project" value="InterPro"/>
</dbReference>
<evidence type="ECO:0000256" key="11">
    <source>
        <dbReference type="PIRSR" id="PIRSR602401-1"/>
    </source>
</evidence>
<evidence type="ECO:0000256" key="6">
    <source>
        <dbReference type="ARBA" id="ARBA00022989"/>
    </source>
</evidence>
<evidence type="ECO:0000256" key="5">
    <source>
        <dbReference type="ARBA" id="ARBA00022723"/>
    </source>
</evidence>
<dbReference type="Gene3D" id="1.10.630.10">
    <property type="entry name" value="Cytochrome P450"/>
    <property type="match status" value="1"/>
</dbReference>
<dbReference type="InterPro" id="IPR050651">
    <property type="entry name" value="Plant_Cytochrome_P450_Monoox"/>
</dbReference>
<dbReference type="InterPro" id="IPR001128">
    <property type="entry name" value="Cyt_P450"/>
</dbReference>
<keyword evidence="4" id="KW-0812">Transmembrane</keyword>
<keyword evidence="5 11" id="KW-0479">Metal-binding</keyword>
<evidence type="ECO:0000256" key="2">
    <source>
        <dbReference type="ARBA" id="ARBA00010617"/>
    </source>
</evidence>
<evidence type="ECO:0000256" key="3">
    <source>
        <dbReference type="ARBA" id="ARBA00022617"/>
    </source>
</evidence>
<dbReference type="PROSITE" id="PS00086">
    <property type="entry name" value="CYTOCHROME_P450"/>
    <property type="match status" value="1"/>
</dbReference>
<dbReference type="InterPro" id="IPR017972">
    <property type="entry name" value="Cyt_P450_CS"/>
</dbReference>
<protein>
    <submittedName>
        <fullName evidence="14">Isoflavone 2'-hydroxylase</fullName>
    </submittedName>
</protein>
<feature type="chain" id="PRO_5014173512" evidence="13">
    <location>
        <begin position="22"/>
        <end position="522"/>
    </location>
</feature>
<dbReference type="GO" id="GO:0016020">
    <property type="term" value="C:membrane"/>
    <property type="evidence" value="ECO:0007669"/>
    <property type="project" value="UniProtKB-SubCell"/>
</dbReference>
<evidence type="ECO:0000256" key="8">
    <source>
        <dbReference type="ARBA" id="ARBA00023004"/>
    </source>
</evidence>
<comment type="subcellular location">
    <subcellularLocation>
        <location evidence="1">Membrane</location>
        <topology evidence="1">Single-pass membrane protein</topology>
    </subcellularLocation>
</comment>
<gene>
    <name evidence="14" type="primary">CYP81E1</name>
    <name evidence="14" type="ORF">AXF42_Ash007466</name>
</gene>
<dbReference type="InterPro" id="IPR036396">
    <property type="entry name" value="Cyt_P450_sf"/>
</dbReference>
<reference evidence="14 15" key="1">
    <citation type="journal article" date="2017" name="Nature">
        <title>The Apostasia genome and the evolution of orchids.</title>
        <authorList>
            <person name="Zhang G.Q."/>
            <person name="Liu K.W."/>
            <person name="Li Z."/>
            <person name="Lohaus R."/>
            <person name="Hsiao Y.Y."/>
            <person name="Niu S.C."/>
            <person name="Wang J.Y."/>
            <person name="Lin Y.C."/>
            <person name="Xu Q."/>
            <person name="Chen L.J."/>
            <person name="Yoshida K."/>
            <person name="Fujiwara S."/>
            <person name="Wang Z.W."/>
            <person name="Zhang Y.Q."/>
            <person name="Mitsuda N."/>
            <person name="Wang M."/>
            <person name="Liu G.H."/>
            <person name="Pecoraro L."/>
            <person name="Huang H.X."/>
            <person name="Xiao X.J."/>
            <person name="Lin M."/>
            <person name="Wu X.Y."/>
            <person name="Wu W.L."/>
            <person name="Chen Y.Y."/>
            <person name="Chang S.B."/>
            <person name="Sakamoto S."/>
            <person name="Ohme-Takagi M."/>
            <person name="Yagi M."/>
            <person name="Zeng S.J."/>
            <person name="Shen C.Y."/>
            <person name="Yeh C.M."/>
            <person name="Luo Y.B."/>
            <person name="Tsai W.C."/>
            <person name="Van de Peer Y."/>
            <person name="Liu Z.J."/>
        </authorList>
    </citation>
    <scope>NUCLEOTIDE SEQUENCE [LARGE SCALE GENOMIC DNA]</scope>
    <source>
        <strain evidence="15">cv. Shenzhen</strain>
        <tissue evidence="14">Stem</tissue>
    </source>
</reference>
<dbReference type="FunFam" id="1.10.630.10:FF:000081">
    <property type="entry name" value="Cytochrome P450 CYP81N5"/>
    <property type="match status" value="1"/>
</dbReference>
<evidence type="ECO:0000256" key="4">
    <source>
        <dbReference type="ARBA" id="ARBA00022692"/>
    </source>
</evidence>
<accession>A0A2I0BAC9</accession>
<dbReference type="SUPFAM" id="SSF48264">
    <property type="entry name" value="Cytochrome P450"/>
    <property type="match status" value="1"/>
</dbReference>
<organism evidence="14 15">
    <name type="scientific">Apostasia shenzhenica</name>
    <dbReference type="NCBI Taxonomy" id="1088818"/>
    <lineage>
        <taxon>Eukaryota</taxon>
        <taxon>Viridiplantae</taxon>
        <taxon>Streptophyta</taxon>
        <taxon>Embryophyta</taxon>
        <taxon>Tracheophyta</taxon>
        <taxon>Spermatophyta</taxon>
        <taxon>Magnoliopsida</taxon>
        <taxon>Liliopsida</taxon>
        <taxon>Asparagales</taxon>
        <taxon>Orchidaceae</taxon>
        <taxon>Apostasioideae</taxon>
        <taxon>Apostasia</taxon>
    </lineage>
</organism>
<dbReference type="OrthoDB" id="1055148at2759"/>
<feature type="signal peptide" evidence="13">
    <location>
        <begin position="1"/>
        <end position="21"/>
    </location>
</feature>
<keyword evidence="15" id="KW-1185">Reference proteome</keyword>
<keyword evidence="6" id="KW-1133">Transmembrane helix</keyword>
<evidence type="ECO:0000256" key="1">
    <source>
        <dbReference type="ARBA" id="ARBA00004167"/>
    </source>
</evidence>
<evidence type="ECO:0000313" key="14">
    <source>
        <dbReference type="EMBL" id="PKA64719.1"/>
    </source>
</evidence>
<evidence type="ECO:0000256" key="13">
    <source>
        <dbReference type="SAM" id="SignalP"/>
    </source>
</evidence>
<sequence length="522" mass="57683">MVFIIPFVLPIFLLLLVLVAGANRRQIRRKNLPPSPPALPFFGHLYLLKKPLHHPLAALSAAYGPIVSLRFGSRPVLLVSSASAADECFSKNDLAFANRPRFLAGKHLGYDYTTLVWASYGPRWRDLRRITAAEVFSVARLDSFSAVVFEEVAAMVKSVAKDSRSSGADGLVELRPRLFDLTLNLMMRMISGKRFSSEGSGEGKRFREIVRETFEVSGATNLADFLPLLRWFDYKGVEKQLVMLQGKRDAFFKEVVESRRKQYDLRSPLMDARSEGGEEEKDSVKPRKCLIDVLLSLQTADPKLFTDEFIKGVVVVLLSSGTETSALTMEWALALLLTNPTALAKARAELDSCVGGGRLLNDSDLCNLPYLHYVIRETLRLKPVAAMIPAHESGEDCTVGGYTVKQGTTLLVNAWAINRDPGTWPEPEVFRPERWKEEGGGGKKSGKTLMFGMGRRACPGEGMAMRVVAMALGALLQSFEWDVDGGGVDLSEGPGLSMPMATPLRASCRRREFGEEDDILFA</sequence>
<dbReference type="STRING" id="1088818.A0A2I0BAC9"/>
<evidence type="ECO:0000256" key="9">
    <source>
        <dbReference type="ARBA" id="ARBA00023033"/>
    </source>
</evidence>
<feature type="binding site" description="axial binding residue" evidence="11">
    <location>
        <position position="458"/>
    </location>
    <ligand>
        <name>heme</name>
        <dbReference type="ChEBI" id="CHEBI:30413"/>
    </ligand>
    <ligandPart>
        <name>Fe</name>
        <dbReference type="ChEBI" id="CHEBI:18248"/>
    </ligandPart>
</feature>
<keyword evidence="10" id="KW-0472">Membrane</keyword>
<keyword evidence="9 12" id="KW-0503">Monooxygenase</keyword>
<dbReference type="PRINTS" id="PR00463">
    <property type="entry name" value="EP450I"/>
</dbReference>
<name>A0A2I0BAC9_9ASPA</name>
<evidence type="ECO:0000256" key="7">
    <source>
        <dbReference type="ARBA" id="ARBA00023002"/>
    </source>
</evidence>
<dbReference type="InterPro" id="IPR002401">
    <property type="entry name" value="Cyt_P450_E_grp-I"/>
</dbReference>
<evidence type="ECO:0000256" key="10">
    <source>
        <dbReference type="ARBA" id="ARBA00023136"/>
    </source>
</evidence>
<keyword evidence="3 11" id="KW-0349">Heme</keyword>
<evidence type="ECO:0000313" key="15">
    <source>
        <dbReference type="Proteomes" id="UP000236161"/>
    </source>
</evidence>
<comment type="similarity">
    <text evidence="2 12">Belongs to the cytochrome P450 family.</text>
</comment>
<keyword evidence="13" id="KW-0732">Signal</keyword>
<dbReference type="AlphaFoldDB" id="A0A2I0BAC9"/>
<dbReference type="Pfam" id="PF00067">
    <property type="entry name" value="p450"/>
    <property type="match status" value="1"/>
</dbReference>
<evidence type="ECO:0000256" key="12">
    <source>
        <dbReference type="RuleBase" id="RU000461"/>
    </source>
</evidence>
<dbReference type="GO" id="GO:0005506">
    <property type="term" value="F:iron ion binding"/>
    <property type="evidence" value="ECO:0007669"/>
    <property type="project" value="InterPro"/>
</dbReference>
<keyword evidence="8 11" id="KW-0408">Iron</keyword>
<dbReference type="PRINTS" id="PR00385">
    <property type="entry name" value="P450"/>
</dbReference>
<dbReference type="GO" id="GO:0004497">
    <property type="term" value="F:monooxygenase activity"/>
    <property type="evidence" value="ECO:0007669"/>
    <property type="project" value="UniProtKB-KW"/>
</dbReference>
<keyword evidence="7 12" id="KW-0560">Oxidoreductase</keyword>
<dbReference type="PANTHER" id="PTHR47947">
    <property type="entry name" value="CYTOCHROME P450 82C3-RELATED"/>
    <property type="match status" value="1"/>
</dbReference>
<proteinExistence type="inferred from homology"/>
<dbReference type="GO" id="GO:0016705">
    <property type="term" value="F:oxidoreductase activity, acting on paired donors, with incorporation or reduction of molecular oxygen"/>
    <property type="evidence" value="ECO:0007669"/>
    <property type="project" value="InterPro"/>
</dbReference>